<dbReference type="AlphaFoldDB" id="A0A172MLF7"/>
<proteinExistence type="predicted"/>
<name>A0A172MLF7_LINUS</name>
<accession>A0A172MLF7</accession>
<protein>
    <submittedName>
        <fullName evidence="1">Putative exopolygalacturonase</fullName>
    </submittedName>
</protein>
<organism evidence="1">
    <name type="scientific">Linum usitatissimum</name>
    <name type="common">Flax</name>
    <name type="synonym">Linum humile</name>
    <dbReference type="NCBI Taxonomy" id="4006"/>
    <lineage>
        <taxon>Eukaryota</taxon>
        <taxon>Viridiplantae</taxon>
        <taxon>Streptophyta</taxon>
        <taxon>Embryophyta</taxon>
        <taxon>Tracheophyta</taxon>
        <taxon>Spermatophyta</taxon>
        <taxon>Magnoliopsida</taxon>
        <taxon>eudicotyledons</taxon>
        <taxon>Gunneridae</taxon>
        <taxon>Pentapetalae</taxon>
        <taxon>rosids</taxon>
        <taxon>fabids</taxon>
        <taxon>Malpighiales</taxon>
        <taxon>Linaceae</taxon>
        <taxon>Linum</taxon>
    </lineage>
</organism>
<sequence>MDEDQAVAVQGGDQLAAVHENRHFEFRCSFDVFEYHVADLDFGTDPVWTASSPGCRSGQLDPDAIISIGQSAVLDDYTLDTLLVRILPQTSDADTVSGPTSHVCYSNLFWTVIWLDFPMWIPSVFGLSAGA</sequence>
<evidence type="ECO:0000313" key="1">
    <source>
        <dbReference type="EMBL" id="AND01146.1"/>
    </source>
</evidence>
<dbReference type="EMBL" id="KX018623">
    <property type="protein sequence ID" value="AND01146.1"/>
    <property type="molecule type" value="Genomic_DNA"/>
</dbReference>
<reference evidence="1" key="1">
    <citation type="journal article" date="2016" name="Funct. Integr. Genomics">
        <title>Structural organization of fatty acid desaturase loci in linseed lines with contrasting linolenic acid contents.</title>
        <authorList>
            <person name="Thambugala D."/>
            <person name="Ragupathy R."/>
            <person name="Cloutier S."/>
        </authorList>
    </citation>
    <scope>NUCLEOTIDE SEQUENCE</scope>
</reference>